<evidence type="ECO:0000313" key="4">
    <source>
        <dbReference type="Proteomes" id="UP000286211"/>
    </source>
</evidence>
<reference evidence="3 4" key="1">
    <citation type="submission" date="2018-08" db="EMBL/GenBank/DDBJ databases">
        <title>A genome reference for cultivated species of the human gut microbiota.</title>
        <authorList>
            <person name="Zou Y."/>
            <person name="Xue W."/>
            <person name="Luo G."/>
        </authorList>
    </citation>
    <scope>NUCLEOTIDE SEQUENCE [LARGE SCALE GENOMIC DNA]</scope>
    <source>
        <strain evidence="3 4">AF46-2NS</strain>
    </source>
</reference>
<accession>A0A3R6J6E3</accession>
<dbReference type="EMBL" id="QRNB01000001">
    <property type="protein sequence ID" value="RHK13158.1"/>
    <property type="molecule type" value="Genomic_DNA"/>
</dbReference>
<evidence type="ECO:0000313" key="2">
    <source>
        <dbReference type="EMBL" id="MCP9549641.1"/>
    </source>
</evidence>
<comment type="caution">
    <text evidence="3">The sequence shown here is derived from an EMBL/GenBank/DDBJ whole genome shotgun (WGS) entry which is preliminary data.</text>
</comment>
<dbReference type="EMBL" id="JANDWU010000014">
    <property type="protein sequence ID" value="MCP9549641.1"/>
    <property type="molecule type" value="Genomic_DNA"/>
</dbReference>
<dbReference type="InterPro" id="IPR021505">
    <property type="entry name" value="Phage_B3_Orf6"/>
</dbReference>
<proteinExistence type="predicted"/>
<evidence type="ECO:0000256" key="1">
    <source>
        <dbReference type="SAM" id="MobiDB-lite"/>
    </source>
</evidence>
<name>A0A3R6J6E3_9BACT</name>
<sequence>MEQEKNKQEQAAAKQGSSPVDISQLSEEQKAFLLAQLNAEAKNERINKRDAYEGLRGEFMHKVEGMLVNVTADVKGFKVWLRDESSAFIKLMREYGQVKTDEQKNYTITSDDFRLQISCNSVKGFDERADLAAERLVAFLKDYMKKSEKGTDDPMYQLAMTLLERNQAGDLDYKSISKLYELEDKFNDPEYSEIMKLFQESNVVQKNATNYYFWKRDKKTGVWRRIEPSFCRI</sequence>
<protein>
    <submittedName>
        <fullName evidence="3">DUF3164 domain-containing protein</fullName>
    </submittedName>
</protein>
<feature type="region of interest" description="Disordered" evidence="1">
    <location>
        <begin position="1"/>
        <end position="21"/>
    </location>
</feature>
<dbReference type="Proteomes" id="UP000286211">
    <property type="component" value="Unassembled WGS sequence"/>
</dbReference>
<organism evidence="3 4">
    <name type="scientific">Segatella copri</name>
    <dbReference type="NCBI Taxonomy" id="165179"/>
    <lineage>
        <taxon>Bacteria</taxon>
        <taxon>Pseudomonadati</taxon>
        <taxon>Bacteroidota</taxon>
        <taxon>Bacteroidia</taxon>
        <taxon>Bacteroidales</taxon>
        <taxon>Prevotellaceae</taxon>
        <taxon>Segatella</taxon>
    </lineage>
</organism>
<gene>
    <name evidence="3" type="ORF">DW079_00330</name>
    <name evidence="2" type="ORF">NNC68_09160</name>
</gene>
<dbReference type="AlphaFoldDB" id="A0A3R6J6E3"/>
<dbReference type="Proteomes" id="UP001205506">
    <property type="component" value="Unassembled WGS sequence"/>
</dbReference>
<dbReference type="Pfam" id="PF11363">
    <property type="entry name" value="DUF3164"/>
    <property type="match status" value="1"/>
</dbReference>
<dbReference type="RefSeq" id="WP_119235710.1">
    <property type="nucleotide sequence ID" value="NZ_JANDWU010000014.1"/>
</dbReference>
<evidence type="ECO:0000313" key="3">
    <source>
        <dbReference type="EMBL" id="RHK13158.1"/>
    </source>
</evidence>
<reference evidence="2" key="2">
    <citation type="submission" date="2022-07" db="EMBL/GenBank/DDBJ databases">
        <title>Prevotella copri.</title>
        <authorList>
            <person name="Yang C."/>
        </authorList>
    </citation>
    <scope>NUCLEOTIDE SEQUENCE</scope>
    <source>
        <strain evidence="2">HF1805</strain>
    </source>
</reference>